<dbReference type="PANTHER" id="PTHR38848:SF3">
    <property type="entry name" value="G-PROTEIN COUPLED RECEPTORS FAMILY 3 PROFILE DOMAIN-CONTAINING PROTEIN"/>
    <property type="match status" value="1"/>
</dbReference>
<evidence type="ECO:0000313" key="4">
    <source>
        <dbReference type="Proteomes" id="UP000184330"/>
    </source>
</evidence>
<feature type="transmembrane region" description="Helical" evidence="2">
    <location>
        <begin position="65"/>
        <end position="86"/>
    </location>
</feature>
<evidence type="ECO:0000256" key="2">
    <source>
        <dbReference type="SAM" id="Phobius"/>
    </source>
</evidence>
<feature type="transmembrane region" description="Helical" evidence="2">
    <location>
        <begin position="106"/>
        <end position="126"/>
    </location>
</feature>
<dbReference type="Proteomes" id="UP000184330">
    <property type="component" value="Unassembled WGS sequence"/>
</dbReference>
<organism evidence="3 4">
    <name type="scientific">Phialocephala subalpina</name>
    <dbReference type="NCBI Taxonomy" id="576137"/>
    <lineage>
        <taxon>Eukaryota</taxon>
        <taxon>Fungi</taxon>
        <taxon>Dikarya</taxon>
        <taxon>Ascomycota</taxon>
        <taxon>Pezizomycotina</taxon>
        <taxon>Leotiomycetes</taxon>
        <taxon>Helotiales</taxon>
        <taxon>Mollisiaceae</taxon>
        <taxon>Phialocephala</taxon>
        <taxon>Phialocephala fortinii species complex</taxon>
    </lineage>
</organism>
<evidence type="ECO:0000256" key="1">
    <source>
        <dbReference type="SAM" id="MobiDB-lite"/>
    </source>
</evidence>
<feature type="region of interest" description="Disordered" evidence="1">
    <location>
        <begin position="272"/>
        <end position="339"/>
    </location>
</feature>
<dbReference type="EMBL" id="FJOG01000007">
    <property type="protein sequence ID" value="CZR55834.1"/>
    <property type="molecule type" value="Genomic_DNA"/>
</dbReference>
<dbReference type="OrthoDB" id="3210850at2759"/>
<feature type="compositionally biased region" description="Low complexity" evidence="1">
    <location>
        <begin position="301"/>
        <end position="314"/>
    </location>
</feature>
<keyword evidence="2" id="KW-0812">Transmembrane</keyword>
<feature type="compositionally biased region" description="Basic and acidic residues" evidence="1">
    <location>
        <begin position="322"/>
        <end position="339"/>
    </location>
</feature>
<keyword evidence="2" id="KW-0472">Membrane</keyword>
<protein>
    <submittedName>
        <fullName evidence="3">Uncharacterized protein</fullName>
    </submittedName>
</protein>
<sequence length="339" mass="37383">MVFIFATAILEHGFGLNSSQGICSSAIWLCLICYMSTKVLIYYFLVEKAYIIRRVQTPRLKSKLYCFNCFGMLLPYCVVVVLNFVYRLAYFKPDGTCMIGMEERAMMPLIIFDAIVNLYLTLLFVLPLRTLYSYKKSPNSLLRTVALRSFIGSLATLTSSVVNLTVLMVLKGEAAWICLMCCNADILFSVLVLHWVTSKDSNGQNSINHSLNLQPIGTQGQIGDSIPDPLSPNSLVNKLETFGMYGSPKDGTTTHISAQNNKKEVDVDDGLYRLDSGSRSRKHGRGMGRSDGKVEGMHVNVAEAVEVESGPSSGSDGGEDIADARTGRSTDELVDHERV</sequence>
<feature type="transmembrane region" description="Helical" evidence="2">
    <location>
        <begin position="174"/>
        <end position="196"/>
    </location>
</feature>
<accession>A0A1L7WSU5</accession>
<proteinExistence type="predicted"/>
<dbReference type="AlphaFoldDB" id="A0A1L7WSU5"/>
<feature type="transmembrane region" description="Helical" evidence="2">
    <location>
        <begin position="25"/>
        <end position="45"/>
    </location>
</feature>
<keyword evidence="4" id="KW-1185">Reference proteome</keyword>
<gene>
    <name evidence="3" type="ORF">PAC_05722</name>
</gene>
<feature type="transmembrane region" description="Helical" evidence="2">
    <location>
        <begin position="147"/>
        <end position="168"/>
    </location>
</feature>
<reference evidence="3 4" key="1">
    <citation type="submission" date="2016-03" db="EMBL/GenBank/DDBJ databases">
        <authorList>
            <person name="Ploux O."/>
        </authorList>
    </citation>
    <scope>NUCLEOTIDE SEQUENCE [LARGE SCALE GENOMIC DNA]</scope>
    <source>
        <strain evidence="3 4">UAMH 11012</strain>
    </source>
</reference>
<dbReference type="PANTHER" id="PTHR38848">
    <property type="entry name" value="G-PROTEIN COUPLED RECEPTORS FAMILY 3 PROFILE DOMAIN-CONTAINING PROTEIN"/>
    <property type="match status" value="1"/>
</dbReference>
<name>A0A1L7WSU5_9HELO</name>
<evidence type="ECO:0000313" key="3">
    <source>
        <dbReference type="EMBL" id="CZR55834.1"/>
    </source>
</evidence>
<keyword evidence="2" id="KW-1133">Transmembrane helix</keyword>